<name>A0AAN0VJJ4_9RHOB</name>
<dbReference type="Proteomes" id="UP000028680">
    <property type="component" value="Chromosome"/>
</dbReference>
<evidence type="ECO:0000259" key="2">
    <source>
        <dbReference type="Pfam" id="PF07331"/>
    </source>
</evidence>
<keyword evidence="4" id="KW-1185">Reference proteome</keyword>
<dbReference type="KEGG" id="ptp:RCA23_c28370"/>
<keyword evidence="1" id="KW-1133">Transmembrane helix</keyword>
<reference evidence="3 4" key="1">
    <citation type="journal article" date="2014" name="ISME J.">
        <title>Adaptation of an abundant Roseobacter RCA organism to pelagic systems revealed by genomic and transcriptomic analyses.</title>
        <authorList>
            <person name="Voget S."/>
            <person name="Wemheuer B."/>
            <person name="Brinkhoff T."/>
            <person name="Vollmers J."/>
            <person name="Dietrich S."/>
            <person name="Giebel H.A."/>
            <person name="Beardsley C."/>
            <person name="Sardemann C."/>
            <person name="Bakenhus I."/>
            <person name="Billerbeck S."/>
            <person name="Daniel R."/>
            <person name="Simon M."/>
        </authorList>
    </citation>
    <scope>NUCLEOTIDE SEQUENCE [LARGE SCALE GENOMIC DNA]</scope>
    <source>
        <strain evidence="3 4">RCA23</strain>
    </source>
</reference>
<dbReference type="AlphaFoldDB" id="A0AAN0VJJ4"/>
<evidence type="ECO:0000313" key="4">
    <source>
        <dbReference type="Proteomes" id="UP000028680"/>
    </source>
</evidence>
<dbReference type="RefSeq" id="WP_044050908.1">
    <property type="nucleotide sequence ID" value="NZ_CP003984.1"/>
</dbReference>
<sequence length="181" mass="20528">MGRLTLSNLIEAAIFLLIAGIFYAFSFEFNQPIEIYIFGATAWPRVVVGFLLLATLGNLWFHYRYGNATQATLGQSEDKADFSEAGTVRRMIAVLLTPLIFAYLLKPIGIYFSAPFFIAAIIWFFGERRWKVILIMTLFIYCVFIGLFLMILNAPLPQGNVSPFYDFSAWVLKLNAKLQGI</sequence>
<keyword evidence="1" id="KW-0472">Membrane</keyword>
<accession>A0AAN0VJJ4</accession>
<proteinExistence type="predicted"/>
<feature type="transmembrane region" description="Helical" evidence="1">
    <location>
        <begin position="37"/>
        <end position="61"/>
    </location>
</feature>
<dbReference type="EMBL" id="CP003984">
    <property type="protein sequence ID" value="AII88345.1"/>
    <property type="molecule type" value="Genomic_DNA"/>
</dbReference>
<dbReference type="Pfam" id="PF07331">
    <property type="entry name" value="TctB"/>
    <property type="match status" value="1"/>
</dbReference>
<dbReference type="InterPro" id="IPR009936">
    <property type="entry name" value="DUF1468"/>
</dbReference>
<feature type="transmembrane region" description="Helical" evidence="1">
    <location>
        <begin position="6"/>
        <end position="25"/>
    </location>
</feature>
<keyword evidence="1" id="KW-0812">Transmembrane</keyword>
<organism evidence="3 4">
    <name type="scientific">Planktomarina temperata RCA23</name>
    <dbReference type="NCBI Taxonomy" id="666509"/>
    <lineage>
        <taxon>Bacteria</taxon>
        <taxon>Pseudomonadati</taxon>
        <taxon>Pseudomonadota</taxon>
        <taxon>Alphaproteobacteria</taxon>
        <taxon>Rhodobacterales</taxon>
        <taxon>Paracoccaceae</taxon>
        <taxon>Planktomarina</taxon>
    </lineage>
</organism>
<evidence type="ECO:0000256" key="1">
    <source>
        <dbReference type="SAM" id="Phobius"/>
    </source>
</evidence>
<gene>
    <name evidence="3" type="ORF">RCA23_c28370</name>
</gene>
<protein>
    <recommendedName>
        <fullName evidence="2">DUF1468 domain-containing protein</fullName>
    </recommendedName>
</protein>
<feature type="transmembrane region" description="Helical" evidence="1">
    <location>
        <begin position="100"/>
        <end position="125"/>
    </location>
</feature>
<feature type="transmembrane region" description="Helical" evidence="1">
    <location>
        <begin position="132"/>
        <end position="152"/>
    </location>
</feature>
<evidence type="ECO:0000313" key="3">
    <source>
        <dbReference type="EMBL" id="AII88345.1"/>
    </source>
</evidence>
<feature type="domain" description="DUF1468" evidence="2">
    <location>
        <begin position="12"/>
        <end position="157"/>
    </location>
</feature>